<protein>
    <recommendedName>
        <fullName evidence="4">SSD domain-containing protein</fullName>
    </recommendedName>
</protein>
<sequence length="170" mass="19233">TKTNEFLVVLKSISLKGFFRLWGTFIGQFPLAFLISGLILCSLSCGIVKLHLRDNVRDGYTPRTSRSRLETDLYREFLGSEGERIIFARFTHEICIIHNSGDPAMTTVLMLAKDNGSMHRLNYLQVQKLYKPWCIFRKISPLPYPMAVRSVTVTSAVTTVIPTSSLGIFL</sequence>
<organism evidence="2 3">
    <name type="scientific">Ancylostoma duodenale</name>
    <dbReference type="NCBI Taxonomy" id="51022"/>
    <lineage>
        <taxon>Eukaryota</taxon>
        <taxon>Metazoa</taxon>
        <taxon>Ecdysozoa</taxon>
        <taxon>Nematoda</taxon>
        <taxon>Chromadorea</taxon>
        <taxon>Rhabditida</taxon>
        <taxon>Rhabditina</taxon>
        <taxon>Rhabditomorpha</taxon>
        <taxon>Strongyloidea</taxon>
        <taxon>Ancylostomatidae</taxon>
        <taxon>Ancylostomatinae</taxon>
        <taxon>Ancylostoma</taxon>
    </lineage>
</organism>
<keyword evidence="1" id="KW-0472">Membrane</keyword>
<dbReference type="AlphaFoldDB" id="A0A0C2DAU0"/>
<proteinExistence type="predicted"/>
<feature type="transmembrane region" description="Helical" evidence="1">
    <location>
        <begin position="25"/>
        <end position="48"/>
    </location>
</feature>
<dbReference type="OrthoDB" id="5844381at2759"/>
<evidence type="ECO:0000313" key="2">
    <source>
        <dbReference type="EMBL" id="KIH59467.1"/>
    </source>
</evidence>
<keyword evidence="1" id="KW-1133">Transmembrane helix</keyword>
<keyword evidence="3" id="KW-1185">Reference proteome</keyword>
<reference evidence="2 3" key="1">
    <citation type="submission" date="2013-12" db="EMBL/GenBank/DDBJ databases">
        <title>Draft genome of the parsitic nematode Ancylostoma duodenale.</title>
        <authorList>
            <person name="Mitreva M."/>
        </authorList>
    </citation>
    <scope>NUCLEOTIDE SEQUENCE [LARGE SCALE GENOMIC DNA]</scope>
    <source>
        <strain evidence="2 3">Zhejiang</strain>
    </source>
</reference>
<evidence type="ECO:0000313" key="3">
    <source>
        <dbReference type="Proteomes" id="UP000054047"/>
    </source>
</evidence>
<gene>
    <name evidence="2" type="ORF">ANCDUO_10293</name>
</gene>
<evidence type="ECO:0000256" key="1">
    <source>
        <dbReference type="SAM" id="Phobius"/>
    </source>
</evidence>
<dbReference type="Proteomes" id="UP000054047">
    <property type="component" value="Unassembled WGS sequence"/>
</dbReference>
<keyword evidence="1" id="KW-0812">Transmembrane</keyword>
<evidence type="ECO:0008006" key="4">
    <source>
        <dbReference type="Google" id="ProtNLM"/>
    </source>
</evidence>
<dbReference type="EMBL" id="KN731924">
    <property type="protein sequence ID" value="KIH59467.1"/>
    <property type="molecule type" value="Genomic_DNA"/>
</dbReference>
<feature type="non-terminal residue" evidence="2">
    <location>
        <position position="1"/>
    </location>
</feature>
<name>A0A0C2DAU0_9BILA</name>
<accession>A0A0C2DAU0</accession>